<evidence type="ECO:0000256" key="7">
    <source>
        <dbReference type="ARBA" id="ARBA00023239"/>
    </source>
</evidence>
<protein>
    <recommendedName>
        <fullName evidence="9">3-hydroxyacyl-[acyl-carrier-protein] dehydratase FabZ</fullName>
        <ecNumber evidence="9">4.2.1.59</ecNumber>
    </recommendedName>
    <alternativeName>
        <fullName evidence="9">(3R)-hydroxymyristoyl-[acyl-carrier-protein] dehydratase</fullName>
        <shortName evidence="9">(3R)-hydroxymyristoyl-ACP dehydrase</shortName>
    </alternativeName>
    <alternativeName>
        <fullName evidence="9">Beta-hydroxyacyl-ACP dehydratase</fullName>
    </alternativeName>
</protein>
<dbReference type="PANTHER" id="PTHR30272:SF1">
    <property type="entry name" value="3-HYDROXYACYL-[ACYL-CARRIER-PROTEIN] DEHYDRATASE"/>
    <property type="match status" value="1"/>
</dbReference>
<keyword evidence="4 9" id="KW-0444">Lipid biosynthesis</keyword>
<evidence type="ECO:0000256" key="4">
    <source>
        <dbReference type="ARBA" id="ARBA00022516"/>
    </source>
</evidence>
<keyword evidence="12" id="KW-1185">Reference proteome</keyword>
<dbReference type="EMBL" id="LT907988">
    <property type="protein sequence ID" value="SOE49611.1"/>
    <property type="molecule type" value="Genomic_DNA"/>
</dbReference>
<accession>A0A1C3JXJ2</accession>
<dbReference type="GO" id="GO:0016020">
    <property type="term" value="C:membrane"/>
    <property type="evidence" value="ECO:0007669"/>
    <property type="project" value="GOC"/>
</dbReference>
<keyword evidence="6 9" id="KW-0443">Lipid metabolism</keyword>
<evidence type="ECO:0000256" key="5">
    <source>
        <dbReference type="ARBA" id="ARBA00022556"/>
    </source>
</evidence>
<dbReference type="SUPFAM" id="SSF54637">
    <property type="entry name" value="Thioesterase/thiol ester dehydrase-isomerase"/>
    <property type="match status" value="1"/>
</dbReference>
<evidence type="ECO:0000256" key="9">
    <source>
        <dbReference type="HAMAP-Rule" id="MF_00406"/>
    </source>
</evidence>
<dbReference type="AlphaFoldDB" id="A0A1C3JXJ2"/>
<comment type="function">
    <text evidence="8 9">Involved in unsaturated fatty acids biosynthesis. Catalyzes the dehydration of short chain beta-hydroxyacyl-ACPs and long chain saturated and unsaturated beta-hydroxyacyl-ACPs.</text>
</comment>
<dbReference type="Pfam" id="PF07977">
    <property type="entry name" value="FabA"/>
    <property type="match status" value="1"/>
</dbReference>
<keyword evidence="5 9" id="KW-0441">Lipid A biosynthesis</keyword>
<dbReference type="KEGG" id="odi:ODI_R2198"/>
<dbReference type="EMBL" id="FLRC01000003">
    <property type="protein sequence ID" value="SBT23864.1"/>
    <property type="molecule type" value="Genomic_DNA"/>
</dbReference>
<dbReference type="RefSeq" id="WP_067749466.1">
    <property type="nucleotide sequence ID" value="NZ_LT907988.1"/>
</dbReference>
<evidence type="ECO:0000313" key="12">
    <source>
        <dbReference type="Proteomes" id="UP000078558"/>
    </source>
</evidence>
<evidence type="ECO:0000256" key="2">
    <source>
        <dbReference type="ARBA" id="ARBA00009174"/>
    </source>
</evidence>
<dbReference type="Proteomes" id="UP000078558">
    <property type="component" value="Chromosome I"/>
</dbReference>
<feature type="active site" evidence="9">
    <location>
        <position position="49"/>
    </location>
</feature>
<dbReference type="STRING" id="1851544.ODI_01246"/>
<dbReference type="GO" id="GO:0006633">
    <property type="term" value="P:fatty acid biosynthetic process"/>
    <property type="evidence" value="ECO:0007669"/>
    <property type="project" value="UniProtKB-UniRule"/>
</dbReference>
<dbReference type="HAMAP" id="MF_00406">
    <property type="entry name" value="FabZ"/>
    <property type="match status" value="1"/>
</dbReference>
<sequence length="149" mass="16414">MELDIKGILDRLPHRYPMLLIDRVLEMEQGKSIVAIKNVTINEPFFTGHFPHHPVMPGVLIIEALAQAAALFSFADPTDGAGHTDTAYYLVGVDNARFRRPVVPGDQLRLEVTALRLSRSICKYSGRALVDGQVAAEADIMCAIRSLES</sequence>
<dbReference type="GO" id="GO:0009245">
    <property type="term" value="P:lipid A biosynthetic process"/>
    <property type="evidence" value="ECO:0007669"/>
    <property type="project" value="UniProtKB-UniRule"/>
</dbReference>
<dbReference type="NCBIfam" id="NF000582">
    <property type="entry name" value="PRK00006.1"/>
    <property type="match status" value="1"/>
</dbReference>
<evidence type="ECO:0000313" key="10">
    <source>
        <dbReference type="EMBL" id="SBT23864.1"/>
    </source>
</evidence>
<reference evidence="10 12" key="1">
    <citation type="submission" date="2016-06" db="EMBL/GenBank/DDBJ databases">
        <authorList>
            <person name="Kjaerup R.B."/>
            <person name="Dalgaard T.S."/>
            <person name="Juul-Madsen H.R."/>
        </authorList>
    </citation>
    <scope>NUCLEOTIDE SEQUENCE [LARGE SCALE GENOMIC DNA]</scope>
    <source>
        <strain evidence="10">Orrdi1</strain>
    </source>
</reference>
<evidence type="ECO:0000256" key="1">
    <source>
        <dbReference type="ARBA" id="ARBA00004496"/>
    </source>
</evidence>
<keyword evidence="7 9" id="KW-0456">Lyase</keyword>
<dbReference type="InterPro" id="IPR013114">
    <property type="entry name" value="FabA_FabZ"/>
</dbReference>
<gene>
    <name evidence="9" type="primary">fabZ</name>
    <name evidence="10" type="ORF">ODI_01246</name>
    <name evidence="11" type="ORF">ODI_R2198</name>
</gene>
<evidence type="ECO:0000313" key="11">
    <source>
        <dbReference type="EMBL" id="SOE49611.1"/>
    </source>
</evidence>
<evidence type="ECO:0000256" key="8">
    <source>
        <dbReference type="ARBA" id="ARBA00025049"/>
    </source>
</evidence>
<organism evidence="10 12">
    <name type="scientific">Orrella dioscoreae</name>
    <dbReference type="NCBI Taxonomy" id="1851544"/>
    <lineage>
        <taxon>Bacteria</taxon>
        <taxon>Pseudomonadati</taxon>
        <taxon>Pseudomonadota</taxon>
        <taxon>Betaproteobacteria</taxon>
        <taxon>Burkholderiales</taxon>
        <taxon>Alcaligenaceae</taxon>
        <taxon>Orrella</taxon>
    </lineage>
</organism>
<comment type="subcellular location">
    <subcellularLocation>
        <location evidence="1 9">Cytoplasm</location>
    </subcellularLocation>
</comment>
<dbReference type="Gene3D" id="3.10.129.10">
    <property type="entry name" value="Hotdog Thioesterase"/>
    <property type="match status" value="1"/>
</dbReference>
<proteinExistence type="inferred from homology"/>
<dbReference type="OrthoDB" id="9772788at2"/>
<dbReference type="NCBIfam" id="TIGR01750">
    <property type="entry name" value="fabZ"/>
    <property type="match status" value="1"/>
</dbReference>
<dbReference type="FunFam" id="3.10.129.10:FF:000001">
    <property type="entry name" value="3-hydroxyacyl-[acyl-carrier-protein] dehydratase FabZ"/>
    <property type="match status" value="1"/>
</dbReference>
<dbReference type="EC" id="4.2.1.59" evidence="9"/>
<dbReference type="InterPro" id="IPR010084">
    <property type="entry name" value="FabZ"/>
</dbReference>
<comment type="similarity">
    <text evidence="2 9">Belongs to the thioester dehydratase family. FabZ subfamily.</text>
</comment>
<evidence type="ECO:0000256" key="3">
    <source>
        <dbReference type="ARBA" id="ARBA00022490"/>
    </source>
</evidence>
<dbReference type="PANTHER" id="PTHR30272">
    <property type="entry name" value="3-HYDROXYACYL-[ACYL-CARRIER-PROTEIN] DEHYDRATASE"/>
    <property type="match status" value="1"/>
</dbReference>
<evidence type="ECO:0000256" key="6">
    <source>
        <dbReference type="ARBA" id="ARBA00023098"/>
    </source>
</evidence>
<dbReference type="GO" id="GO:0019171">
    <property type="term" value="F:(3R)-hydroxyacyl-[acyl-carrier-protein] dehydratase activity"/>
    <property type="evidence" value="ECO:0007669"/>
    <property type="project" value="UniProtKB-EC"/>
</dbReference>
<dbReference type="InterPro" id="IPR029069">
    <property type="entry name" value="HotDog_dom_sf"/>
</dbReference>
<comment type="catalytic activity">
    <reaction evidence="9">
        <text>a (3R)-hydroxyacyl-[ACP] = a (2E)-enoyl-[ACP] + H2O</text>
        <dbReference type="Rhea" id="RHEA:13097"/>
        <dbReference type="Rhea" id="RHEA-COMP:9925"/>
        <dbReference type="Rhea" id="RHEA-COMP:9945"/>
        <dbReference type="ChEBI" id="CHEBI:15377"/>
        <dbReference type="ChEBI" id="CHEBI:78784"/>
        <dbReference type="ChEBI" id="CHEBI:78827"/>
        <dbReference type="EC" id="4.2.1.59"/>
    </reaction>
</comment>
<dbReference type="CDD" id="cd01288">
    <property type="entry name" value="FabZ"/>
    <property type="match status" value="1"/>
</dbReference>
<reference evidence="11 12" key="2">
    <citation type="submission" date="2017-08" db="EMBL/GenBank/DDBJ databases">
        <authorList>
            <person name="de Groot N.N."/>
        </authorList>
    </citation>
    <scope>NUCLEOTIDE SEQUENCE [LARGE SCALE GENOMIC DNA]</scope>
    <source>
        <strain evidence="11">Orrdi1</strain>
    </source>
</reference>
<keyword evidence="3 9" id="KW-0963">Cytoplasm</keyword>
<name>A0A1C3JXJ2_9BURK</name>
<dbReference type="GO" id="GO:0005737">
    <property type="term" value="C:cytoplasm"/>
    <property type="evidence" value="ECO:0007669"/>
    <property type="project" value="UniProtKB-SubCell"/>
</dbReference>